<dbReference type="FunFam" id="2.10.50.10:FF:000032">
    <property type="entry name" value="Uncharacterized protein, isoform A"/>
    <property type="match status" value="1"/>
</dbReference>
<dbReference type="Proteomes" id="UP000792457">
    <property type="component" value="Unassembled WGS sequence"/>
</dbReference>
<feature type="non-terminal residue" evidence="2">
    <location>
        <position position="1"/>
    </location>
</feature>
<dbReference type="GO" id="GO:0007165">
    <property type="term" value="P:signal transduction"/>
    <property type="evidence" value="ECO:0007669"/>
    <property type="project" value="TreeGrafter"/>
</dbReference>
<dbReference type="Gene3D" id="2.10.50.10">
    <property type="entry name" value="Tumor Necrosis Factor Receptor, subunit A, domain 2"/>
    <property type="match status" value="1"/>
</dbReference>
<sequence>MNSNDRSTVQLLLEKLILEEDQFDVHDILPNTVPDPASLMLQSDYACPVGQVVMAPDCVPCAIGTYFEKESRKCIPCPTGSYQSESGQLQCIQCPMIAGRPGVTVGPGARSAGDCKG</sequence>
<evidence type="ECO:0000313" key="3">
    <source>
        <dbReference type="Proteomes" id="UP000792457"/>
    </source>
</evidence>
<feature type="domain" description="Tyrosine-protein kinase ephrin type A/B receptor-like" evidence="1">
    <location>
        <begin position="64"/>
        <end position="115"/>
    </location>
</feature>
<dbReference type="AlphaFoldDB" id="A0A8K0NZC8"/>
<dbReference type="PANTHER" id="PTHR24046">
    <property type="entry name" value="SIGNAL PEPTIDE, CUB AND EGF-LIKE DOMAIN-CONTAINING"/>
    <property type="match status" value="1"/>
</dbReference>
<name>A0A8K0NZC8_LADFU</name>
<dbReference type="InterPro" id="IPR009030">
    <property type="entry name" value="Growth_fac_rcpt_cys_sf"/>
</dbReference>
<gene>
    <name evidence="2" type="ORF">J437_LFUL006758</name>
</gene>
<dbReference type="InterPro" id="IPR011641">
    <property type="entry name" value="Tyr-kin_ephrin_A/B_rcpt-like"/>
</dbReference>
<dbReference type="GO" id="GO:0009986">
    <property type="term" value="C:cell surface"/>
    <property type="evidence" value="ECO:0007669"/>
    <property type="project" value="TreeGrafter"/>
</dbReference>
<reference evidence="2" key="2">
    <citation type="submission" date="2017-10" db="EMBL/GenBank/DDBJ databases">
        <title>Ladona fulva Genome sequencing and assembly.</title>
        <authorList>
            <person name="Murali S."/>
            <person name="Richards S."/>
            <person name="Bandaranaike D."/>
            <person name="Bellair M."/>
            <person name="Blankenburg K."/>
            <person name="Chao H."/>
            <person name="Dinh H."/>
            <person name="Doddapaneni H."/>
            <person name="Dugan-Rocha S."/>
            <person name="Elkadiri S."/>
            <person name="Gnanaolivu R."/>
            <person name="Hernandez B."/>
            <person name="Skinner E."/>
            <person name="Javaid M."/>
            <person name="Lee S."/>
            <person name="Li M."/>
            <person name="Ming W."/>
            <person name="Munidasa M."/>
            <person name="Muniz J."/>
            <person name="Nguyen L."/>
            <person name="Hughes D."/>
            <person name="Osuji N."/>
            <person name="Pu L.-L."/>
            <person name="Puazo M."/>
            <person name="Qu C."/>
            <person name="Quiroz J."/>
            <person name="Raj R."/>
            <person name="Weissenberger G."/>
            <person name="Xin Y."/>
            <person name="Zou X."/>
            <person name="Han Y."/>
            <person name="Worley K."/>
            <person name="Muzny D."/>
            <person name="Gibbs R."/>
        </authorList>
    </citation>
    <scope>NUCLEOTIDE SEQUENCE</scope>
    <source>
        <strain evidence="2">Sampled in the wild</strain>
    </source>
</reference>
<accession>A0A8K0NZC8</accession>
<comment type="caution">
    <text evidence="2">The sequence shown here is derived from an EMBL/GenBank/DDBJ whole genome shotgun (WGS) entry which is preliminary data.</text>
</comment>
<evidence type="ECO:0000259" key="1">
    <source>
        <dbReference type="Pfam" id="PF07699"/>
    </source>
</evidence>
<dbReference type="SUPFAM" id="SSF57184">
    <property type="entry name" value="Growth factor receptor domain"/>
    <property type="match status" value="1"/>
</dbReference>
<keyword evidence="3" id="KW-1185">Reference proteome</keyword>
<dbReference type="PANTHER" id="PTHR24046:SF7">
    <property type="entry name" value="CUB DOMAIN-CONTAINING PROTEIN"/>
    <property type="match status" value="1"/>
</dbReference>
<dbReference type="OrthoDB" id="430340at2759"/>
<dbReference type="InterPro" id="IPR052071">
    <property type="entry name" value="SCUB_EGF-like_domain"/>
</dbReference>
<protein>
    <recommendedName>
        <fullName evidence="1">Tyrosine-protein kinase ephrin type A/B receptor-like domain-containing protein</fullName>
    </recommendedName>
</protein>
<dbReference type="GO" id="GO:0005615">
    <property type="term" value="C:extracellular space"/>
    <property type="evidence" value="ECO:0007669"/>
    <property type="project" value="TreeGrafter"/>
</dbReference>
<evidence type="ECO:0000313" key="2">
    <source>
        <dbReference type="EMBL" id="KAG8227317.1"/>
    </source>
</evidence>
<reference evidence="2" key="1">
    <citation type="submission" date="2013-04" db="EMBL/GenBank/DDBJ databases">
        <authorList>
            <person name="Qu J."/>
            <person name="Murali S.C."/>
            <person name="Bandaranaike D."/>
            <person name="Bellair M."/>
            <person name="Blankenburg K."/>
            <person name="Chao H."/>
            <person name="Dinh H."/>
            <person name="Doddapaneni H."/>
            <person name="Downs B."/>
            <person name="Dugan-Rocha S."/>
            <person name="Elkadiri S."/>
            <person name="Gnanaolivu R.D."/>
            <person name="Hernandez B."/>
            <person name="Javaid M."/>
            <person name="Jayaseelan J.C."/>
            <person name="Lee S."/>
            <person name="Li M."/>
            <person name="Ming W."/>
            <person name="Munidasa M."/>
            <person name="Muniz J."/>
            <person name="Nguyen L."/>
            <person name="Ongeri F."/>
            <person name="Osuji N."/>
            <person name="Pu L.-L."/>
            <person name="Puazo M."/>
            <person name="Qu C."/>
            <person name="Quiroz J."/>
            <person name="Raj R."/>
            <person name="Weissenberger G."/>
            <person name="Xin Y."/>
            <person name="Zou X."/>
            <person name="Han Y."/>
            <person name="Richards S."/>
            <person name="Worley K."/>
            <person name="Muzny D."/>
            <person name="Gibbs R."/>
        </authorList>
    </citation>
    <scope>NUCLEOTIDE SEQUENCE</scope>
    <source>
        <strain evidence="2">Sampled in the wild</strain>
    </source>
</reference>
<dbReference type="SMART" id="SM01411">
    <property type="entry name" value="Ephrin_rec_like"/>
    <property type="match status" value="1"/>
</dbReference>
<dbReference type="EMBL" id="KZ308319">
    <property type="protein sequence ID" value="KAG8227317.1"/>
    <property type="molecule type" value="Genomic_DNA"/>
</dbReference>
<proteinExistence type="predicted"/>
<dbReference type="Pfam" id="PF07699">
    <property type="entry name" value="Ephrin_rec_like"/>
    <property type="match status" value="1"/>
</dbReference>
<organism evidence="2 3">
    <name type="scientific">Ladona fulva</name>
    <name type="common">Scarce chaser dragonfly</name>
    <name type="synonym">Libellula fulva</name>
    <dbReference type="NCBI Taxonomy" id="123851"/>
    <lineage>
        <taxon>Eukaryota</taxon>
        <taxon>Metazoa</taxon>
        <taxon>Ecdysozoa</taxon>
        <taxon>Arthropoda</taxon>
        <taxon>Hexapoda</taxon>
        <taxon>Insecta</taxon>
        <taxon>Pterygota</taxon>
        <taxon>Palaeoptera</taxon>
        <taxon>Odonata</taxon>
        <taxon>Epiprocta</taxon>
        <taxon>Anisoptera</taxon>
        <taxon>Libelluloidea</taxon>
        <taxon>Libellulidae</taxon>
        <taxon>Ladona</taxon>
    </lineage>
</organism>